<proteinExistence type="predicted"/>
<dbReference type="EMBL" id="SSTD01008174">
    <property type="protein sequence ID" value="TYK17114.1"/>
    <property type="molecule type" value="Genomic_DNA"/>
</dbReference>
<dbReference type="Proteomes" id="UP000321947">
    <property type="component" value="Unassembled WGS sequence"/>
</dbReference>
<comment type="caution">
    <text evidence="2">The sequence shown here is derived from an EMBL/GenBank/DDBJ whole genome shotgun (WGS) entry which is preliminary data.</text>
</comment>
<gene>
    <name evidence="2" type="ORF">E5676_scaffold1032G00490</name>
    <name evidence="1" type="ORF">E6C27_scaffold269G002560</name>
</gene>
<dbReference type="Pfam" id="PF14223">
    <property type="entry name" value="Retrotran_gag_2"/>
    <property type="match status" value="1"/>
</dbReference>
<dbReference type="AlphaFoldDB" id="A0A5D3D1L3"/>
<reference evidence="3 4" key="1">
    <citation type="submission" date="2019-08" db="EMBL/GenBank/DDBJ databases">
        <title>Draft genome sequences of two oriental melons (Cucumis melo L. var makuwa).</title>
        <authorList>
            <person name="Kwon S.-Y."/>
        </authorList>
    </citation>
    <scope>NUCLEOTIDE SEQUENCE [LARGE SCALE GENOMIC DNA]</scope>
    <source>
        <strain evidence="4">cv. Chang Bougi</strain>
        <strain evidence="3">cv. SW 3</strain>
        <tissue evidence="2">Leaf</tissue>
    </source>
</reference>
<dbReference type="Proteomes" id="UP000321393">
    <property type="component" value="Unassembled WGS sequence"/>
</dbReference>
<sequence>MSEEQTVVEFNVRVLDIANESNVLGEKMSNAKLVRKALRSLPLRFNMKITIIEEANNMSTMKLNELFGSIRTFELHLGEGDVKRKYGIALTSMKEEAMTELKESTNEESLAESVVLL</sequence>
<name>A0A5D3D1L3_CUCMM</name>
<protein>
    <submittedName>
        <fullName evidence="2">Gag-pol polyprotein</fullName>
    </submittedName>
</protein>
<evidence type="ECO:0000313" key="4">
    <source>
        <dbReference type="Proteomes" id="UP000321947"/>
    </source>
</evidence>
<dbReference type="OrthoDB" id="990032at2759"/>
<organism evidence="2 4">
    <name type="scientific">Cucumis melo var. makuwa</name>
    <name type="common">Oriental melon</name>
    <dbReference type="NCBI Taxonomy" id="1194695"/>
    <lineage>
        <taxon>Eukaryota</taxon>
        <taxon>Viridiplantae</taxon>
        <taxon>Streptophyta</taxon>
        <taxon>Embryophyta</taxon>
        <taxon>Tracheophyta</taxon>
        <taxon>Spermatophyta</taxon>
        <taxon>Magnoliopsida</taxon>
        <taxon>eudicotyledons</taxon>
        <taxon>Gunneridae</taxon>
        <taxon>Pentapetalae</taxon>
        <taxon>rosids</taxon>
        <taxon>fabids</taxon>
        <taxon>Cucurbitales</taxon>
        <taxon>Cucurbitaceae</taxon>
        <taxon>Benincaseae</taxon>
        <taxon>Cucumis</taxon>
    </lineage>
</organism>
<dbReference type="EMBL" id="SSTE01020983">
    <property type="protein sequence ID" value="KAA0033119.1"/>
    <property type="molecule type" value="Genomic_DNA"/>
</dbReference>
<accession>A0A5D3D1L3</accession>
<evidence type="ECO:0000313" key="3">
    <source>
        <dbReference type="Proteomes" id="UP000321393"/>
    </source>
</evidence>
<evidence type="ECO:0000313" key="2">
    <source>
        <dbReference type="EMBL" id="TYK17114.1"/>
    </source>
</evidence>
<evidence type="ECO:0000313" key="1">
    <source>
        <dbReference type="EMBL" id="KAA0033119.1"/>
    </source>
</evidence>